<evidence type="ECO:0000313" key="2">
    <source>
        <dbReference type="Proteomes" id="UP000228528"/>
    </source>
</evidence>
<organism evidence="1 2">
    <name type="scientific">Candidatus Magasanikbacteria bacterium CG10_big_fil_rev_8_21_14_0_10_38_6</name>
    <dbReference type="NCBI Taxonomy" id="1974647"/>
    <lineage>
        <taxon>Bacteria</taxon>
        <taxon>Candidatus Magasanikiibacteriota</taxon>
    </lineage>
</organism>
<dbReference type="InterPro" id="IPR014710">
    <property type="entry name" value="RmlC-like_jellyroll"/>
</dbReference>
<sequence>MRIKKSAAKKFENSKSCTVWEYELPSNKVSYATAFIDGRYPEQKRVTNRECEEVYFVISGSGIVHSEKGDASIHEGDVYFFNIGEIYWVEGNQLLLALVNAPKWTPEQHDIVE</sequence>
<gene>
    <name evidence="1" type="ORF">COU30_02520</name>
</gene>
<protein>
    <recommendedName>
        <fullName evidence="3">Cupin 2 conserved barrel domain-containing protein</fullName>
    </recommendedName>
</protein>
<evidence type="ECO:0008006" key="3">
    <source>
        <dbReference type="Google" id="ProtNLM"/>
    </source>
</evidence>
<dbReference type="SUPFAM" id="SSF51182">
    <property type="entry name" value="RmlC-like cupins"/>
    <property type="match status" value="1"/>
</dbReference>
<dbReference type="Gene3D" id="2.60.120.10">
    <property type="entry name" value="Jelly Rolls"/>
    <property type="match status" value="1"/>
</dbReference>
<dbReference type="InterPro" id="IPR011051">
    <property type="entry name" value="RmlC_Cupin_sf"/>
</dbReference>
<dbReference type="Proteomes" id="UP000228528">
    <property type="component" value="Unassembled WGS sequence"/>
</dbReference>
<dbReference type="EMBL" id="PFBW01000109">
    <property type="protein sequence ID" value="PIR77431.1"/>
    <property type="molecule type" value="Genomic_DNA"/>
</dbReference>
<reference evidence="2" key="1">
    <citation type="submission" date="2017-09" db="EMBL/GenBank/DDBJ databases">
        <title>Depth-based differentiation of microbial function through sediment-hosted aquifers and enrichment of novel symbionts in the deep terrestrial subsurface.</title>
        <authorList>
            <person name="Probst A.J."/>
            <person name="Ladd B."/>
            <person name="Jarett J.K."/>
            <person name="Geller-Mcgrath D.E."/>
            <person name="Sieber C.M.K."/>
            <person name="Emerson J.B."/>
            <person name="Anantharaman K."/>
            <person name="Thomas B.C."/>
            <person name="Malmstrom R."/>
            <person name="Stieglmeier M."/>
            <person name="Klingl A."/>
            <person name="Woyke T."/>
            <person name="Ryan C.M."/>
            <person name="Banfield J.F."/>
        </authorList>
    </citation>
    <scope>NUCLEOTIDE SEQUENCE [LARGE SCALE GENOMIC DNA]</scope>
</reference>
<accession>A0A2M6P150</accession>
<name>A0A2M6P150_9BACT</name>
<proteinExistence type="predicted"/>
<comment type="caution">
    <text evidence="1">The sequence shown here is derived from an EMBL/GenBank/DDBJ whole genome shotgun (WGS) entry which is preliminary data.</text>
</comment>
<evidence type="ECO:0000313" key="1">
    <source>
        <dbReference type="EMBL" id="PIR77431.1"/>
    </source>
</evidence>
<dbReference type="AlphaFoldDB" id="A0A2M6P150"/>